<dbReference type="GO" id="GO:0005524">
    <property type="term" value="F:ATP binding"/>
    <property type="evidence" value="ECO:0007669"/>
    <property type="project" value="UniProtKB-KW"/>
</dbReference>
<sequence length="349" mass="39094">MENKNHVILDIENLTAAFQIHKSRVVAVRGVSLYMEDGDILAIVGESGSGKSVTMKSVMGILGENAQVKADKLEVMGKDLLKLSEKEIRSMRGSDMAMIFQDPMTALNPLKKIGQHMVEVIRRHRKVTKKEAEEIAVEMLKKVGIPSPESRMNQYPHEFSGGMRQRVMIAMALCSQPRLLIADEPTTALDVTIQAQILQLLKKLSVEEKMNIILITHDLGVVASLARKIAVMYGGLIMEQGTTEEIFYHPAHPYTRALLHAIPKCESGCRERLEPIPGHAPSLADPPAGCPFVTRCSFACQECRKEIPKMKQYSETQRARCIFLPEQLDELRDKRQKADRKEGEDHDGK</sequence>
<dbReference type="Pfam" id="PF00005">
    <property type="entry name" value="ABC_tran"/>
    <property type="match status" value="1"/>
</dbReference>
<reference evidence="9" key="2">
    <citation type="submission" date="2021-04" db="EMBL/GenBank/DDBJ databases">
        <authorList>
            <person name="Gilroy R."/>
        </authorList>
    </citation>
    <scope>NUCLEOTIDE SEQUENCE</scope>
    <source>
        <strain evidence="9">ChiW19-6364</strain>
    </source>
</reference>
<dbReference type="InterPro" id="IPR013563">
    <property type="entry name" value="Oligopep_ABC_C"/>
</dbReference>
<dbReference type="InterPro" id="IPR017871">
    <property type="entry name" value="ABC_transporter-like_CS"/>
</dbReference>
<dbReference type="PANTHER" id="PTHR43297:SF2">
    <property type="entry name" value="DIPEPTIDE TRANSPORT ATP-BINDING PROTEIN DPPD"/>
    <property type="match status" value="1"/>
</dbReference>
<dbReference type="FunFam" id="3.40.50.300:FF:000016">
    <property type="entry name" value="Oligopeptide ABC transporter ATP-binding component"/>
    <property type="match status" value="1"/>
</dbReference>
<dbReference type="InterPro" id="IPR050388">
    <property type="entry name" value="ABC_Ni/Peptide_Import"/>
</dbReference>
<dbReference type="AlphaFoldDB" id="A0A9D2R8Y2"/>
<feature type="domain" description="ABC transporter" evidence="8">
    <location>
        <begin position="9"/>
        <end position="259"/>
    </location>
</feature>
<dbReference type="Pfam" id="PF08352">
    <property type="entry name" value="oligo_HPY"/>
    <property type="match status" value="1"/>
</dbReference>
<evidence type="ECO:0000256" key="6">
    <source>
        <dbReference type="ARBA" id="ARBA00022840"/>
    </source>
</evidence>
<keyword evidence="5" id="KW-0547">Nucleotide-binding</keyword>
<dbReference type="PROSITE" id="PS50893">
    <property type="entry name" value="ABC_TRANSPORTER_2"/>
    <property type="match status" value="1"/>
</dbReference>
<evidence type="ECO:0000256" key="4">
    <source>
        <dbReference type="ARBA" id="ARBA00022475"/>
    </source>
</evidence>
<dbReference type="InterPro" id="IPR003593">
    <property type="entry name" value="AAA+_ATPase"/>
</dbReference>
<evidence type="ECO:0000256" key="3">
    <source>
        <dbReference type="ARBA" id="ARBA00022448"/>
    </source>
</evidence>
<evidence type="ECO:0000313" key="9">
    <source>
        <dbReference type="EMBL" id="HJD39207.1"/>
    </source>
</evidence>
<dbReference type="GO" id="GO:0016887">
    <property type="term" value="F:ATP hydrolysis activity"/>
    <property type="evidence" value="ECO:0007669"/>
    <property type="project" value="InterPro"/>
</dbReference>
<evidence type="ECO:0000256" key="2">
    <source>
        <dbReference type="ARBA" id="ARBA00005417"/>
    </source>
</evidence>
<dbReference type="NCBIfam" id="TIGR01727">
    <property type="entry name" value="oligo_HPY"/>
    <property type="match status" value="1"/>
</dbReference>
<keyword evidence="6 9" id="KW-0067">ATP-binding</keyword>
<gene>
    <name evidence="9" type="ORF">H9913_04205</name>
</gene>
<dbReference type="CDD" id="cd03257">
    <property type="entry name" value="ABC_NikE_OppD_transporters"/>
    <property type="match status" value="1"/>
</dbReference>
<keyword evidence="3" id="KW-0813">Transport</keyword>
<protein>
    <submittedName>
        <fullName evidence="9">ABC transporter ATP-binding protein</fullName>
    </submittedName>
</protein>
<evidence type="ECO:0000256" key="1">
    <source>
        <dbReference type="ARBA" id="ARBA00004202"/>
    </source>
</evidence>
<organism evidence="9 10">
    <name type="scientific">Candidatus Blautia stercoripullorum</name>
    <dbReference type="NCBI Taxonomy" id="2838502"/>
    <lineage>
        <taxon>Bacteria</taxon>
        <taxon>Bacillati</taxon>
        <taxon>Bacillota</taxon>
        <taxon>Clostridia</taxon>
        <taxon>Lachnospirales</taxon>
        <taxon>Lachnospiraceae</taxon>
        <taxon>Blautia</taxon>
    </lineage>
</organism>
<dbReference type="SUPFAM" id="SSF52540">
    <property type="entry name" value="P-loop containing nucleoside triphosphate hydrolases"/>
    <property type="match status" value="1"/>
</dbReference>
<dbReference type="GO" id="GO:0005886">
    <property type="term" value="C:plasma membrane"/>
    <property type="evidence" value="ECO:0007669"/>
    <property type="project" value="UniProtKB-SubCell"/>
</dbReference>
<evidence type="ECO:0000256" key="7">
    <source>
        <dbReference type="ARBA" id="ARBA00023136"/>
    </source>
</evidence>
<dbReference type="PANTHER" id="PTHR43297">
    <property type="entry name" value="OLIGOPEPTIDE TRANSPORT ATP-BINDING PROTEIN APPD"/>
    <property type="match status" value="1"/>
</dbReference>
<proteinExistence type="inferred from homology"/>
<evidence type="ECO:0000313" key="10">
    <source>
        <dbReference type="Proteomes" id="UP000823850"/>
    </source>
</evidence>
<keyword evidence="7" id="KW-0472">Membrane</keyword>
<evidence type="ECO:0000259" key="8">
    <source>
        <dbReference type="PROSITE" id="PS50893"/>
    </source>
</evidence>
<dbReference type="SMART" id="SM00382">
    <property type="entry name" value="AAA"/>
    <property type="match status" value="1"/>
</dbReference>
<dbReference type="InterPro" id="IPR003439">
    <property type="entry name" value="ABC_transporter-like_ATP-bd"/>
</dbReference>
<name>A0A9D2R8Y2_9FIRM</name>
<comment type="similarity">
    <text evidence="2">Belongs to the ABC transporter superfamily.</text>
</comment>
<evidence type="ECO:0000256" key="5">
    <source>
        <dbReference type="ARBA" id="ARBA00022741"/>
    </source>
</evidence>
<dbReference type="Gene3D" id="3.40.50.300">
    <property type="entry name" value="P-loop containing nucleotide triphosphate hydrolases"/>
    <property type="match status" value="1"/>
</dbReference>
<dbReference type="InterPro" id="IPR027417">
    <property type="entry name" value="P-loop_NTPase"/>
</dbReference>
<reference evidence="9" key="1">
    <citation type="journal article" date="2021" name="PeerJ">
        <title>Extensive microbial diversity within the chicken gut microbiome revealed by metagenomics and culture.</title>
        <authorList>
            <person name="Gilroy R."/>
            <person name="Ravi A."/>
            <person name="Getino M."/>
            <person name="Pursley I."/>
            <person name="Horton D.L."/>
            <person name="Alikhan N.F."/>
            <person name="Baker D."/>
            <person name="Gharbi K."/>
            <person name="Hall N."/>
            <person name="Watson M."/>
            <person name="Adriaenssens E.M."/>
            <person name="Foster-Nyarko E."/>
            <person name="Jarju S."/>
            <person name="Secka A."/>
            <person name="Antonio M."/>
            <person name="Oren A."/>
            <person name="Chaudhuri R.R."/>
            <person name="La Ragione R."/>
            <person name="Hildebrand F."/>
            <person name="Pallen M.J."/>
        </authorList>
    </citation>
    <scope>NUCLEOTIDE SEQUENCE</scope>
    <source>
        <strain evidence="9">ChiW19-6364</strain>
    </source>
</reference>
<keyword evidence="4" id="KW-1003">Cell membrane</keyword>
<dbReference type="Proteomes" id="UP000823850">
    <property type="component" value="Unassembled WGS sequence"/>
</dbReference>
<dbReference type="GO" id="GO:0015833">
    <property type="term" value="P:peptide transport"/>
    <property type="evidence" value="ECO:0007669"/>
    <property type="project" value="InterPro"/>
</dbReference>
<comment type="subcellular location">
    <subcellularLocation>
        <location evidence="1">Cell membrane</location>
        <topology evidence="1">Peripheral membrane protein</topology>
    </subcellularLocation>
</comment>
<dbReference type="EMBL" id="DWUX01000077">
    <property type="protein sequence ID" value="HJD39207.1"/>
    <property type="molecule type" value="Genomic_DNA"/>
</dbReference>
<dbReference type="PROSITE" id="PS00211">
    <property type="entry name" value="ABC_TRANSPORTER_1"/>
    <property type="match status" value="1"/>
</dbReference>
<comment type="caution">
    <text evidence="9">The sequence shown here is derived from an EMBL/GenBank/DDBJ whole genome shotgun (WGS) entry which is preliminary data.</text>
</comment>
<accession>A0A9D2R8Y2</accession>